<proteinExistence type="predicted"/>
<sequence length="22" mass="2504">MDLFNGNFAIQHLKNTLKVVNS</sequence>
<accession>A0A0A9AK39</accession>
<name>A0A0A9AK39_ARUDO</name>
<reference evidence="1" key="1">
    <citation type="submission" date="2014-09" db="EMBL/GenBank/DDBJ databases">
        <authorList>
            <person name="Magalhaes I.L.F."/>
            <person name="Oliveira U."/>
            <person name="Santos F.R."/>
            <person name="Vidigal T.H.D.A."/>
            <person name="Brescovit A.D."/>
            <person name="Santos A.J."/>
        </authorList>
    </citation>
    <scope>NUCLEOTIDE SEQUENCE</scope>
    <source>
        <tissue evidence="1">Shoot tissue taken approximately 20 cm above the soil surface</tissue>
    </source>
</reference>
<dbReference type="AlphaFoldDB" id="A0A0A9AK39"/>
<protein>
    <submittedName>
        <fullName evidence="1">Uncharacterized protein</fullName>
    </submittedName>
</protein>
<reference evidence="1" key="2">
    <citation type="journal article" date="2015" name="Data Brief">
        <title>Shoot transcriptome of the giant reed, Arundo donax.</title>
        <authorList>
            <person name="Barrero R.A."/>
            <person name="Guerrero F.D."/>
            <person name="Moolhuijzen P."/>
            <person name="Goolsby J.A."/>
            <person name="Tidwell J."/>
            <person name="Bellgard S.E."/>
            <person name="Bellgard M.I."/>
        </authorList>
    </citation>
    <scope>NUCLEOTIDE SEQUENCE</scope>
    <source>
        <tissue evidence="1">Shoot tissue taken approximately 20 cm above the soil surface</tissue>
    </source>
</reference>
<dbReference type="EMBL" id="GBRH01250438">
    <property type="protein sequence ID" value="JAD47457.1"/>
    <property type="molecule type" value="Transcribed_RNA"/>
</dbReference>
<evidence type="ECO:0000313" key="1">
    <source>
        <dbReference type="EMBL" id="JAD47457.1"/>
    </source>
</evidence>
<organism evidence="1">
    <name type="scientific">Arundo donax</name>
    <name type="common">Giant reed</name>
    <name type="synonym">Donax arundinaceus</name>
    <dbReference type="NCBI Taxonomy" id="35708"/>
    <lineage>
        <taxon>Eukaryota</taxon>
        <taxon>Viridiplantae</taxon>
        <taxon>Streptophyta</taxon>
        <taxon>Embryophyta</taxon>
        <taxon>Tracheophyta</taxon>
        <taxon>Spermatophyta</taxon>
        <taxon>Magnoliopsida</taxon>
        <taxon>Liliopsida</taxon>
        <taxon>Poales</taxon>
        <taxon>Poaceae</taxon>
        <taxon>PACMAD clade</taxon>
        <taxon>Arundinoideae</taxon>
        <taxon>Arundineae</taxon>
        <taxon>Arundo</taxon>
    </lineage>
</organism>